<evidence type="ECO:0008006" key="2">
    <source>
        <dbReference type="Google" id="ProtNLM"/>
    </source>
</evidence>
<dbReference type="RefSeq" id="YP_009395695.1">
    <property type="nucleotide sequence ID" value="NC_035279.1"/>
</dbReference>
<protein>
    <recommendedName>
        <fullName evidence="2">Photosystem I assembly protein Ycf37</fullName>
    </recommendedName>
</protein>
<evidence type="ECO:0000313" key="1">
    <source>
        <dbReference type="EMBL" id="ARW64675.1"/>
    </source>
</evidence>
<geneLocation type="chloroplast" evidence="1"/>
<sequence length="144" mass="16893">MNILFFRFYLLLLLIILLILSFFISSQLRVLVLNNIRLNYLLSSFKGGLVTSLDDFSLFNCYLFRGQLLTSISLCEFLLESKKDNKIKASIFILLANLYSQRAFYSIAEYYYHKVLFLLPKNDKARSSLVEMYKHLGHEINNLN</sequence>
<dbReference type="EMBL" id="MF101434">
    <property type="protein sequence ID" value="ARW64675.1"/>
    <property type="molecule type" value="Genomic_DNA"/>
</dbReference>
<reference evidence="1" key="1">
    <citation type="journal article" date="2017" name="J. Phycol.">
        <title>Analysis of chloroplast genomes and a supermatrix inform reclassification of the Rhodomelaceae (Rhodophyta).</title>
        <authorList>
            <person name="Diaz-Tapia P."/>
            <person name="Maggs C.A."/>
            <person name="West J.A."/>
            <person name="Verbruggen H."/>
        </authorList>
    </citation>
    <scope>NUCLEOTIDE SEQUENCE</scope>
    <source>
        <strain evidence="1">PD852</strain>
    </source>
</reference>
<dbReference type="AlphaFoldDB" id="A0A1Z1MFT1"/>
<dbReference type="GeneID" id="33357767"/>
<organism evidence="1">
    <name type="scientific">Herposiphonia versicolor</name>
    <dbReference type="NCBI Taxonomy" id="2007163"/>
    <lineage>
        <taxon>Eukaryota</taxon>
        <taxon>Rhodophyta</taxon>
        <taxon>Florideophyceae</taxon>
        <taxon>Rhodymeniophycidae</taxon>
        <taxon>Ceramiales</taxon>
        <taxon>Rhodomelaceae</taxon>
        <taxon>Herposiphonieae</taxon>
        <taxon>Herposiphonia</taxon>
    </lineage>
</organism>
<proteinExistence type="predicted"/>
<keyword evidence="1" id="KW-0150">Chloroplast</keyword>
<accession>A0A1Z1MFT1</accession>
<keyword evidence="1" id="KW-0934">Plastid</keyword>
<dbReference type="Gene3D" id="1.25.40.10">
    <property type="entry name" value="Tetratricopeptide repeat domain"/>
    <property type="match status" value="1"/>
</dbReference>
<gene>
    <name evidence="1" type="primary">ycf37</name>
</gene>
<dbReference type="InterPro" id="IPR011990">
    <property type="entry name" value="TPR-like_helical_dom_sf"/>
</dbReference>
<name>A0A1Z1MFT1_9FLOR</name>
<dbReference type="SUPFAM" id="SSF48452">
    <property type="entry name" value="TPR-like"/>
    <property type="match status" value="1"/>
</dbReference>